<reference evidence="2" key="1">
    <citation type="journal article" date="2022" name="Int. J. Mol. Sci.">
        <title>Draft Genome of Tanacetum Coccineum: Genomic Comparison of Closely Related Tanacetum-Family Plants.</title>
        <authorList>
            <person name="Yamashiro T."/>
            <person name="Shiraishi A."/>
            <person name="Nakayama K."/>
            <person name="Satake H."/>
        </authorList>
    </citation>
    <scope>NUCLEOTIDE SEQUENCE</scope>
</reference>
<comment type="caution">
    <text evidence="2">The sequence shown here is derived from an EMBL/GenBank/DDBJ whole genome shotgun (WGS) entry which is preliminary data.</text>
</comment>
<organism evidence="2 3">
    <name type="scientific">Tanacetum coccineum</name>
    <dbReference type="NCBI Taxonomy" id="301880"/>
    <lineage>
        <taxon>Eukaryota</taxon>
        <taxon>Viridiplantae</taxon>
        <taxon>Streptophyta</taxon>
        <taxon>Embryophyta</taxon>
        <taxon>Tracheophyta</taxon>
        <taxon>Spermatophyta</taxon>
        <taxon>Magnoliopsida</taxon>
        <taxon>eudicotyledons</taxon>
        <taxon>Gunneridae</taxon>
        <taxon>Pentapetalae</taxon>
        <taxon>asterids</taxon>
        <taxon>campanulids</taxon>
        <taxon>Asterales</taxon>
        <taxon>Asteraceae</taxon>
        <taxon>Asteroideae</taxon>
        <taxon>Anthemideae</taxon>
        <taxon>Anthemidinae</taxon>
        <taxon>Tanacetum</taxon>
    </lineage>
</organism>
<reference evidence="2" key="2">
    <citation type="submission" date="2022-01" db="EMBL/GenBank/DDBJ databases">
        <authorList>
            <person name="Yamashiro T."/>
            <person name="Shiraishi A."/>
            <person name="Satake H."/>
            <person name="Nakayama K."/>
        </authorList>
    </citation>
    <scope>NUCLEOTIDE SEQUENCE</scope>
</reference>
<sequence>MNSRDARVKNDILTPGGERKRRIDRIGGNGYSLKDKNEAKTEHENGKSVKSQSQSQSQVKVKFKDRSQGHKHPIGPTRT</sequence>
<feature type="compositionally biased region" description="Basic and acidic residues" evidence="1">
    <location>
        <begin position="33"/>
        <end position="47"/>
    </location>
</feature>
<feature type="compositionally biased region" description="Low complexity" evidence="1">
    <location>
        <begin position="48"/>
        <end position="60"/>
    </location>
</feature>
<keyword evidence="3" id="KW-1185">Reference proteome</keyword>
<feature type="compositionally biased region" description="Basic and acidic residues" evidence="1">
    <location>
        <begin position="1"/>
        <end position="10"/>
    </location>
</feature>
<gene>
    <name evidence="2" type="ORF">Tco_1079417</name>
</gene>
<dbReference type="Proteomes" id="UP001151760">
    <property type="component" value="Unassembled WGS sequence"/>
</dbReference>
<evidence type="ECO:0000256" key="1">
    <source>
        <dbReference type="SAM" id="MobiDB-lite"/>
    </source>
</evidence>
<proteinExistence type="predicted"/>
<evidence type="ECO:0000313" key="3">
    <source>
        <dbReference type="Proteomes" id="UP001151760"/>
    </source>
</evidence>
<feature type="region of interest" description="Disordered" evidence="1">
    <location>
        <begin position="1"/>
        <end position="79"/>
    </location>
</feature>
<dbReference type="EMBL" id="BQNB010019934">
    <property type="protein sequence ID" value="GJT90572.1"/>
    <property type="molecule type" value="Genomic_DNA"/>
</dbReference>
<protein>
    <submittedName>
        <fullName evidence="2">Uncharacterized protein</fullName>
    </submittedName>
</protein>
<evidence type="ECO:0000313" key="2">
    <source>
        <dbReference type="EMBL" id="GJT90572.1"/>
    </source>
</evidence>
<name>A0ABQ5HRT8_9ASTR</name>
<accession>A0ABQ5HRT8</accession>